<dbReference type="Gene3D" id="3.10.129.10">
    <property type="entry name" value="Hotdog Thioesterase"/>
    <property type="match status" value="1"/>
</dbReference>
<dbReference type="RefSeq" id="WP_087654190.1">
    <property type="nucleotide sequence ID" value="NZ_FCOL02000001.1"/>
</dbReference>
<protein>
    <submittedName>
        <fullName evidence="4">Thioesterase</fullName>
    </submittedName>
</protein>
<evidence type="ECO:0000313" key="4">
    <source>
        <dbReference type="EMBL" id="SAL10273.1"/>
    </source>
</evidence>
<dbReference type="InterPro" id="IPR003736">
    <property type="entry name" value="PAAI_dom"/>
</dbReference>
<accession>A0A158ES35</accession>
<dbReference type="InterPro" id="IPR006683">
    <property type="entry name" value="Thioestr_dom"/>
</dbReference>
<feature type="domain" description="Thioesterase" evidence="3">
    <location>
        <begin position="43"/>
        <end position="117"/>
    </location>
</feature>
<sequence>MAQLDLDNPFLESLGATLTGWRAGYAEFTMPVLAAHLNRQRTLQGGAIATLLDAACGYAGLHTEGDTPLHAFTLSLTVNYLDRGLGEKVVAKGFLERQGRSIYFCRGEAWIDDRLLIASAQGTFKYARG</sequence>
<dbReference type="InterPro" id="IPR039298">
    <property type="entry name" value="ACOT13"/>
</dbReference>
<dbReference type="NCBIfam" id="TIGR00369">
    <property type="entry name" value="unchar_dom_1"/>
    <property type="match status" value="1"/>
</dbReference>
<comment type="similarity">
    <text evidence="1">Belongs to the thioesterase PaaI family.</text>
</comment>
<organism evidence="4 5">
    <name type="scientific">Caballeronia terrestris</name>
    <dbReference type="NCBI Taxonomy" id="1226301"/>
    <lineage>
        <taxon>Bacteria</taxon>
        <taxon>Pseudomonadati</taxon>
        <taxon>Pseudomonadota</taxon>
        <taxon>Betaproteobacteria</taxon>
        <taxon>Burkholderiales</taxon>
        <taxon>Burkholderiaceae</taxon>
        <taxon>Caballeronia</taxon>
    </lineage>
</organism>
<reference evidence="4" key="1">
    <citation type="submission" date="2016-01" db="EMBL/GenBank/DDBJ databases">
        <authorList>
            <person name="Peeters C."/>
        </authorList>
    </citation>
    <scope>NUCLEOTIDE SEQUENCE [LARGE SCALE GENOMIC DNA]</scope>
    <source>
        <strain evidence="4">LMG 22937</strain>
    </source>
</reference>
<dbReference type="SUPFAM" id="SSF54637">
    <property type="entry name" value="Thioesterase/thiol ester dehydrase-isomerase"/>
    <property type="match status" value="1"/>
</dbReference>
<keyword evidence="5" id="KW-1185">Reference proteome</keyword>
<evidence type="ECO:0000259" key="3">
    <source>
        <dbReference type="Pfam" id="PF03061"/>
    </source>
</evidence>
<dbReference type="PANTHER" id="PTHR21660:SF1">
    <property type="entry name" value="ACYL-COENZYME A THIOESTERASE 13"/>
    <property type="match status" value="1"/>
</dbReference>
<dbReference type="AlphaFoldDB" id="A0A158ES35"/>
<comment type="caution">
    <text evidence="4">The sequence shown here is derived from an EMBL/GenBank/DDBJ whole genome shotgun (WGS) entry which is preliminary data.</text>
</comment>
<evidence type="ECO:0000313" key="5">
    <source>
        <dbReference type="Proteomes" id="UP000054925"/>
    </source>
</evidence>
<evidence type="ECO:0000256" key="2">
    <source>
        <dbReference type="ARBA" id="ARBA00022801"/>
    </source>
</evidence>
<evidence type="ECO:0000256" key="1">
    <source>
        <dbReference type="ARBA" id="ARBA00008324"/>
    </source>
</evidence>
<keyword evidence="2" id="KW-0378">Hydrolase</keyword>
<dbReference type="PANTHER" id="PTHR21660">
    <property type="entry name" value="THIOESTERASE SUPERFAMILY MEMBER-RELATED"/>
    <property type="match status" value="1"/>
</dbReference>
<gene>
    <name evidence="4" type="ORF">AWB67_00009</name>
</gene>
<proteinExistence type="inferred from homology"/>
<dbReference type="CDD" id="cd03443">
    <property type="entry name" value="PaaI_thioesterase"/>
    <property type="match status" value="1"/>
</dbReference>
<dbReference type="EMBL" id="FCOL02000001">
    <property type="protein sequence ID" value="SAL10273.1"/>
    <property type="molecule type" value="Genomic_DNA"/>
</dbReference>
<dbReference type="Pfam" id="PF03061">
    <property type="entry name" value="4HBT"/>
    <property type="match status" value="1"/>
</dbReference>
<dbReference type="InterPro" id="IPR029069">
    <property type="entry name" value="HotDog_dom_sf"/>
</dbReference>
<dbReference type="OrthoDB" id="8851832at2"/>
<dbReference type="Proteomes" id="UP000054925">
    <property type="component" value="Unassembled WGS sequence"/>
</dbReference>
<name>A0A158ES35_9BURK</name>
<dbReference type="GO" id="GO:0047617">
    <property type="term" value="F:fatty acyl-CoA hydrolase activity"/>
    <property type="evidence" value="ECO:0007669"/>
    <property type="project" value="InterPro"/>
</dbReference>